<reference evidence="1 2" key="1">
    <citation type="submission" date="2019-06" db="EMBL/GenBank/DDBJ databases">
        <authorList>
            <person name="Jiang L."/>
        </authorList>
    </citation>
    <scope>NUCLEOTIDE SEQUENCE [LARGE SCALE GENOMIC DNA]</scope>
    <source>
        <strain evidence="1 2">YIM 48858</strain>
    </source>
</reference>
<accession>A0A5C4N7N7</accession>
<name>A0A5C4N7N7_9RHOB</name>
<sequence>MYDLERKAGVALPRLGPATFDASRRNPQVAGYYIEAAFDRHTVYGPRQRYMANVKIWRENNDGSTDWVASRLIPATSKGRCTYADLLDLIDHLEE</sequence>
<protein>
    <submittedName>
        <fullName evidence="1">Uncharacterized protein</fullName>
    </submittedName>
</protein>
<gene>
    <name evidence="1" type="ORF">FHG71_14225</name>
</gene>
<proteinExistence type="predicted"/>
<comment type="caution">
    <text evidence="1">The sequence shown here is derived from an EMBL/GenBank/DDBJ whole genome shotgun (WGS) entry which is preliminary data.</text>
</comment>
<dbReference type="EMBL" id="VDFV01000023">
    <property type="protein sequence ID" value="TNC68778.1"/>
    <property type="molecule type" value="Genomic_DNA"/>
</dbReference>
<keyword evidence="2" id="KW-1185">Reference proteome</keyword>
<evidence type="ECO:0000313" key="2">
    <source>
        <dbReference type="Proteomes" id="UP000305709"/>
    </source>
</evidence>
<organism evidence="1 2">
    <name type="scientific">Rubellimicrobium roseum</name>
    <dbReference type="NCBI Taxonomy" id="687525"/>
    <lineage>
        <taxon>Bacteria</taxon>
        <taxon>Pseudomonadati</taxon>
        <taxon>Pseudomonadota</taxon>
        <taxon>Alphaproteobacteria</taxon>
        <taxon>Rhodobacterales</taxon>
        <taxon>Roseobacteraceae</taxon>
        <taxon>Rubellimicrobium</taxon>
    </lineage>
</organism>
<evidence type="ECO:0000313" key="1">
    <source>
        <dbReference type="EMBL" id="TNC68778.1"/>
    </source>
</evidence>
<dbReference type="RefSeq" id="WP_139082361.1">
    <property type="nucleotide sequence ID" value="NZ_VDFV01000023.1"/>
</dbReference>
<dbReference type="AlphaFoldDB" id="A0A5C4N7N7"/>
<dbReference type="Proteomes" id="UP000305709">
    <property type="component" value="Unassembled WGS sequence"/>
</dbReference>